<proteinExistence type="predicted"/>
<accession>A0ACC2IMT7</accession>
<dbReference type="EMBL" id="JAPESX010001197">
    <property type="protein sequence ID" value="KAJ8116427.1"/>
    <property type="molecule type" value="Genomic_DNA"/>
</dbReference>
<protein>
    <submittedName>
        <fullName evidence="1">Uncharacterized protein</fullName>
    </submittedName>
</protein>
<comment type="caution">
    <text evidence="1">The sequence shown here is derived from an EMBL/GenBank/DDBJ whole genome shotgun (WGS) entry which is preliminary data.</text>
</comment>
<gene>
    <name evidence="1" type="ORF">ONZ43_g4443</name>
</gene>
<name>A0ACC2IMT7_9PEZI</name>
<sequence>MLNNPCELEIVSKLKHVAYAGGPINPTIGEQLAKVIPHMFPIYGCTEGAGPYLESTGDNTYWNGMKFMDMGLRMDEVFPGLYELVITRTDLVNRTQACFHTCPHLEEFRTSDLFAPVQGSNGWWTFRGRTDNWITMSNGLKMDPTDMENAISAHPDVAGALIAGSHRFRLCLLIELNPQITLRSDEDQQQMLTKLWPKIDEANKTAPAFGRVPRELIIFTTPEKPFSRAGKLTIQRRLSIDAYEAEIENLYTNAEEGLITYGLPPLKSTSIHDLVSFLTSLYSETLSNDDIAVDDDLFAKGLDSLSIFLLVARIKAGLRRHGTPEEVLARVNNAMLLTSTTISKLVEKLSSVLSGSGDAFRLMSTNNNVSDVRDILAKYQAKIPMILRGDHRKGSHENGHRIILTGSRGSLGSYILAALLARDDVRQVYCLNRKPDVEASQINSFKARGLPELQLDRVKFLQVDLAEPNLGLTDDQYARLTADTTAIVHNAYPVNFLMPVQSFGPQIQGLFNLLKLAQDSVHDPAVLFISSVGAALPISGPRSVVKEAVLDIAEAGSILDQGYAQSNR</sequence>
<keyword evidence="2" id="KW-1185">Reference proteome</keyword>
<dbReference type="Proteomes" id="UP001153334">
    <property type="component" value="Unassembled WGS sequence"/>
</dbReference>
<reference evidence="1" key="1">
    <citation type="submission" date="2022-11" db="EMBL/GenBank/DDBJ databases">
        <title>Genome Sequence of Nemania bipapillata.</title>
        <authorList>
            <person name="Buettner E."/>
        </authorList>
    </citation>
    <scope>NUCLEOTIDE SEQUENCE</scope>
    <source>
        <strain evidence="1">CP14</strain>
    </source>
</reference>
<evidence type="ECO:0000313" key="1">
    <source>
        <dbReference type="EMBL" id="KAJ8116427.1"/>
    </source>
</evidence>
<evidence type="ECO:0000313" key="2">
    <source>
        <dbReference type="Proteomes" id="UP001153334"/>
    </source>
</evidence>
<organism evidence="1 2">
    <name type="scientific">Nemania bipapillata</name>
    <dbReference type="NCBI Taxonomy" id="110536"/>
    <lineage>
        <taxon>Eukaryota</taxon>
        <taxon>Fungi</taxon>
        <taxon>Dikarya</taxon>
        <taxon>Ascomycota</taxon>
        <taxon>Pezizomycotina</taxon>
        <taxon>Sordariomycetes</taxon>
        <taxon>Xylariomycetidae</taxon>
        <taxon>Xylariales</taxon>
        <taxon>Xylariaceae</taxon>
        <taxon>Nemania</taxon>
    </lineage>
</organism>